<feature type="non-terminal residue" evidence="1">
    <location>
        <position position="50"/>
    </location>
</feature>
<evidence type="ECO:0000313" key="1">
    <source>
        <dbReference type="EMBL" id="GBM49597.1"/>
    </source>
</evidence>
<keyword evidence="2" id="KW-1185">Reference proteome</keyword>
<comment type="caution">
    <text evidence="1">The sequence shown here is derived from an EMBL/GenBank/DDBJ whole genome shotgun (WGS) entry which is preliminary data.</text>
</comment>
<reference evidence="1 2" key="1">
    <citation type="journal article" date="2019" name="Sci. Rep.">
        <title>Orb-weaving spider Araneus ventricosus genome elucidates the spidroin gene catalogue.</title>
        <authorList>
            <person name="Kono N."/>
            <person name="Nakamura H."/>
            <person name="Ohtoshi R."/>
            <person name="Moran D.A.P."/>
            <person name="Shinohara A."/>
            <person name="Yoshida Y."/>
            <person name="Fujiwara M."/>
            <person name="Mori M."/>
            <person name="Tomita M."/>
            <person name="Arakawa K."/>
        </authorList>
    </citation>
    <scope>NUCLEOTIDE SEQUENCE [LARGE SCALE GENOMIC DNA]</scope>
</reference>
<dbReference type="Proteomes" id="UP000499080">
    <property type="component" value="Unassembled WGS sequence"/>
</dbReference>
<dbReference type="AlphaFoldDB" id="A0A4Y2G8P2"/>
<organism evidence="1 2">
    <name type="scientific">Araneus ventricosus</name>
    <name type="common">Orbweaver spider</name>
    <name type="synonym">Epeira ventricosa</name>
    <dbReference type="NCBI Taxonomy" id="182803"/>
    <lineage>
        <taxon>Eukaryota</taxon>
        <taxon>Metazoa</taxon>
        <taxon>Ecdysozoa</taxon>
        <taxon>Arthropoda</taxon>
        <taxon>Chelicerata</taxon>
        <taxon>Arachnida</taxon>
        <taxon>Araneae</taxon>
        <taxon>Araneomorphae</taxon>
        <taxon>Entelegynae</taxon>
        <taxon>Araneoidea</taxon>
        <taxon>Araneidae</taxon>
        <taxon>Araneus</taxon>
    </lineage>
</organism>
<dbReference type="EMBL" id="BGPR01001264">
    <property type="protein sequence ID" value="GBM49597.1"/>
    <property type="molecule type" value="Genomic_DNA"/>
</dbReference>
<proteinExistence type="predicted"/>
<sequence>MSEQKVPRSENNSLLSKRVVVGENVLSSENHQTPTAIWGRVFLTDRWLEW</sequence>
<gene>
    <name evidence="1" type="ORF">AVEN_31299_1</name>
</gene>
<accession>A0A4Y2G8P2</accession>
<evidence type="ECO:0000313" key="2">
    <source>
        <dbReference type="Proteomes" id="UP000499080"/>
    </source>
</evidence>
<protein>
    <submittedName>
        <fullName evidence="1">Uncharacterized protein</fullName>
    </submittedName>
</protein>
<name>A0A4Y2G8P2_ARAVE</name>